<name>A0A835N801_9ROSI</name>
<accession>A0A835N801</accession>
<protein>
    <submittedName>
        <fullName evidence="1">Uncharacterized protein</fullName>
    </submittedName>
</protein>
<proteinExistence type="predicted"/>
<organism evidence="1 2">
    <name type="scientific">Salix dunnii</name>
    <dbReference type="NCBI Taxonomy" id="1413687"/>
    <lineage>
        <taxon>Eukaryota</taxon>
        <taxon>Viridiplantae</taxon>
        <taxon>Streptophyta</taxon>
        <taxon>Embryophyta</taxon>
        <taxon>Tracheophyta</taxon>
        <taxon>Spermatophyta</taxon>
        <taxon>Magnoliopsida</taxon>
        <taxon>eudicotyledons</taxon>
        <taxon>Gunneridae</taxon>
        <taxon>Pentapetalae</taxon>
        <taxon>rosids</taxon>
        <taxon>fabids</taxon>
        <taxon>Malpighiales</taxon>
        <taxon>Salicaceae</taxon>
        <taxon>Saliceae</taxon>
        <taxon>Salix</taxon>
    </lineage>
</organism>
<reference evidence="1 2" key="1">
    <citation type="submission" date="2020-10" db="EMBL/GenBank/DDBJ databases">
        <title>Plant Genome Project.</title>
        <authorList>
            <person name="Zhang R.-G."/>
        </authorList>
    </citation>
    <scope>NUCLEOTIDE SEQUENCE [LARGE SCALE GENOMIC DNA]</scope>
    <source>
        <strain evidence="1">FAFU-HL-1</strain>
        <tissue evidence="1">Leaf</tissue>
    </source>
</reference>
<dbReference type="PANTHER" id="PTHR34061">
    <property type="entry name" value="PROTEIN, PUTATIVE-RELATED"/>
    <property type="match status" value="1"/>
</dbReference>
<evidence type="ECO:0000313" key="2">
    <source>
        <dbReference type="Proteomes" id="UP000657918"/>
    </source>
</evidence>
<evidence type="ECO:0000313" key="1">
    <source>
        <dbReference type="EMBL" id="KAF9687935.1"/>
    </source>
</evidence>
<dbReference type="AlphaFoldDB" id="A0A835N801"/>
<keyword evidence="2" id="KW-1185">Reference proteome</keyword>
<dbReference type="OrthoDB" id="1138139at2759"/>
<dbReference type="Proteomes" id="UP000657918">
    <property type="component" value="Unassembled WGS sequence"/>
</dbReference>
<dbReference type="PANTHER" id="PTHR34061:SF11">
    <property type="entry name" value="PROTEIN, PUTATIVE-RELATED"/>
    <property type="match status" value="1"/>
</dbReference>
<sequence>MSCEKLDRVASWVGVNVASAFFASLERCSCINLNTTDLEDEEEAKDRPLMLTNPSLHDHHLDAQPTINSDAPKLTFDVISIKQDVSFSFVNIAMIKMFFAQLLAVIAYCEVISVNPKLVPRSVHITC</sequence>
<dbReference type="EMBL" id="JADGMS010000002">
    <property type="protein sequence ID" value="KAF9687935.1"/>
    <property type="molecule type" value="Genomic_DNA"/>
</dbReference>
<comment type="caution">
    <text evidence="1">The sequence shown here is derived from an EMBL/GenBank/DDBJ whole genome shotgun (WGS) entry which is preliminary data.</text>
</comment>
<gene>
    <name evidence="1" type="ORF">SADUNF_Sadunf02G0144900</name>
</gene>